<feature type="transmembrane region" description="Helical" evidence="7">
    <location>
        <begin position="286"/>
        <end position="308"/>
    </location>
</feature>
<reference evidence="9" key="1">
    <citation type="submission" date="2017-05" db="EMBL/GenBank/DDBJ databases">
        <authorList>
            <person name="Rodrigo-Torres L."/>
            <person name="Arahal R. D."/>
            <person name="Lucena T."/>
        </authorList>
    </citation>
    <scope>NUCLEOTIDE SEQUENCE [LARGE SCALE GENOMIC DNA]</scope>
    <source>
        <strain evidence="9">CECT 8715</strain>
    </source>
</reference>
<dbReference type="AlphaFoldDB" id="A0A238KD47"/>
<dbReference type="Pfam" id="PF13440">
    <property type="entry name" value="Polysacc_synt_3"/>
    <property type="match status" value="1"/>
</dbReference>
<feature type="transmembrane region" description="Helical" evidence="7">
    <location>
        <begin position="114"/>
        <end position="137"/>
    </location>
</feature>
<feature type="transmembrane region" description="Helical" evidence="7">
    <location>
        <begin position="149"/>
        <end position="170"/>
    </location>
</feature>
<evidence type="ECO:0000256" key="6">
    <source>
        <dbReference type="ARBA" id="ARBA00023136"/>
    </source>
</evidence>
<feature type="transmembrane region" description="Helical" evidence="7">
    <location>
        <begin position="380"/>
        <end position="399"/>
    </location>
</feature>
<evidence type="ECO:0000313" key="8">
    <source>
        <dbReference type="EMBL" id="SMX40781.1"/>
    </source>
</evidence>
<dbReference type="Proteomes" id="UP000202485">
    <property type="component" value="Unassembled WGS sequence"/>
</dbReference>
<comment type="subcellular location">
    <subcellularLocation>
        <location evidence="1">Cell membrane</location>
        <topology evidence="1">Multi-pass membrane protein</topology>
    </subcellularLocation>
</comment>
<sequence>MTHSFAQSGFLRHLLAYTASEVAAKASRLVIVVAVARTLSPEAIGLAAAALAAGDILKALTENGVNQRIIQAPSEELAQRCNTAHRIFWVWCAGLCLLQLAVAAALFVMGHGMLAMLLAVLAGEYLFMPAGLVQAALAMREGKLQQTAAIAGGQVVGANALTALLAVVWASPLALVLPRLLTAPVWLVLMRRLRRWSPDRRAGFAALKPFVVYGWAVLGVELVKVLRLQADKLVVGAMMGAEALGIYFMAFNAGLGLATSFTQAFSVVLFPHLCAAEDKNGALRHGLGLSLLILTPLVLLQAALAPVYVPLLLGQGWAEIAPVVSVLCLAALPTVIWSAVAGWLRSENRPVTELRVSTVLAVGLIANTALMAPLGLMPVAVGYVCTCSAIMLAASWALLPRGSAIIQEARAQ</sequence>
<keyword evidence="4 7" id="KW-0812">Transmembrane</keyword>
<keyword evidence="6 7" id="KW-0472">Membrane</keyword>
<dbReference type="InterPro" id="IPR050833">
    <property type="entry name" value="Poly_Biosynth_Transport"/>
</dbReference>
<evidence type="ECO:0000256" key="5">
    <source>
        <dbReference type="ARBA" id="ARBA00022989"/>
    </source>
</evidence>
<name>A0A238KD47_9RHOB</name>
<protein>
    <submittedName>
        <fullName evidence="8">Lipopolysaccharide biosynthesis protein WzxC</fullName>
    </submittedName>
</protein>
<keyword evidence="9" id="KW-1185">Reference proteome</keyword>
<feature type="transmembrane region" description="Helical" evidence="7">
    <location>
        <begin position="87"/>
        <end position="108"/>
    </location>
</feature>
<dbReference type="GO" id="GO:0005886">
    <property type="term" value="C:plasma membrane"/>
    <property type="evidence" value="ECO:0007669"/>
    <property type="project" value="UniProtKB-SubCell"/>
</dbReference>
<organism evidence="8 9">
    <name type="scientific">Ruegeria arenilitoris</name>
    <dbReference type="NCBI Taxonomy" id="1173585"/>
    <lineage>
        <taxon>Bacteria</taxon>
        <taxon>Pseudomonadati</taxon>
        <taxon>Pseudomonadota</taxon>
        <taxon>Alphaproteobacteria</taxon>
        <taxon>Rhodobacterales</taxon>
        <taxon>Roseobacteraceae</taxon>
        <taxon>Ruegeria</taxon>
    </lineage>
</organism>
<dbReference type="RefSeq" id="WP_093963315.1">
    <property type="nucleotide sequence ID" value="NZ_FXYG01000002.1"/>
</dbReference>
<accession>A0A238KD47</accession>
<evidence type="ECO:0000313" key="9">
    <source>
        <dbReference type="Proteomes" id="UP000202485"/>
    </source>
</evidence>
<evidence type="ECO:0000256" key="7">
    <source>
        <dbReference type="SAM" id="Phobius"/>
    </source>
</evidence>
<evidence type="ECO:0000256" key="3">
    <source>
        <dbReference type="ARBA" id="ARBA00022475"/>
    </source>
</evidence>
<feature type="transmembrane region" description="Helical" evidence="7">
    <location>
        <begin position="356"/>
        <end position="374"/>
    </location>
</feature>
<keyword evidence="3" id="KW-1003">Cell membrane</keyword>
<dbReference type="PANTHER" id="PTHR30250:SF10">
    <property type="entry name" value="LIPOPOLYSACCHARIDE BIOSYNTHESIS PROTEIN WZXC"/>
    <property type="match status" value="1"/>
</dbReference>
<feature type="transmembrane region" description="Helical" evidence="7">
    <location>
        <begin position="320"/>
        <end position="344"/>
    </location>
</feature>
<dbReference type="EMBL" id="FXYG01000002">
    <property type="protein sequence ID" value="SMX40781.1"/>
    <property type="molecule type" value="Genomic_DNA"/>
</dbReference>
<proteinExistence type="inferred from homology"/>
<evidence type="ECO:0000256" key="2">
    <source>
        <dbReference type="ARBA" id="ARBA00007430"/>
    </source>
</evidence>
<evidence type="ECO:0000256" key="4">
    <source>
        <dbReference type="ARBA" id="ARBA00022692"/>
    </source>
</evidence>
<gene>
    <name evidence="8" type="primary">wzxC</name>
    <name evidence="8" type="ORF">RUA8715_01782</name>
</gene>
<comment type="similarity">
    <text evidence="2">Belongs to the polysaccharide synthase family.</text>
</comment>
<feature type="transmembrane region" description="Helical" evidence="7">
    <location>
        <begin position="246"/>
        <end position="274"/>
    </location>
</feature>
<evidence type="ECO:0000256" key="1">
    <source>
        <dbReference type="ARBA" id="ARBA00004651"/>
    </source>
</evidence>
<keyword evidence="5 7" id="KW-1133">Transmembrane helix</keyword>
<dbReference type="OrthoDB" id="9770347at2"/>
<dbReference type="PANTHER" id="PTHR30250">
    <property type="entry name" value="PST FAMILY PREDICTED COLANIC ACID TRANSPORTER"/>
    <property type="match status" value="1"/>
</dbReference>